<dbReference type="PANTHER" id="PTHR21294:SF8">
    <property type="entry name" value="ELECTRON TRANSFER FLAVOPROTEIN SUBUNIT BETA"/>
    <property type="match status" value="1"/>
</dbReference>
<dbReference type="Gene3D" id="3.40.50.620">
    <property type="entry name" value="HUPs"/>
    <property type="match status" value="1"/>
</dbReference>
<dbReference type="InterPro" id="IPR012255">
    <property type="entry name" value="ETF_b"/>
</dbReference>
<keyword evidence="3" id="KW-0813">Transport</keyword>
<evidence type="ECO:0000259" key="5">
    <source>
        <dbReference type="SMART" id="SM00893"/>
    </source>
</evidence>
<comment type="similarity">
    <text evidence="1">Belongs to the ETF beta-subunit/FixA family.</text>
</comment>
<organism evidence="6 7">
    <name type="scientific">Halobacteriovorax marinus</name>
    <dbReference type="NCBI Taxonomy" id="97084"/>
    <lineage>
        <taxon>Bacteria</taxon>
        <taxon>Pseudomonadati</taxon>
        <taxon>Bdellovibrionota</taxon>
        <taxon>Bacteriovoracia</taxon>
        <taxon>Bacteriovoracales</taxon>
        <taxon>Halobacteriovoraceae</taxon>
        <taxon>Halobacteriovorax</taxon>
    </lineage>
</organism>
<evidence type="ECO:0000256" key="1">
    <source>
        <dbReference type="ARBA" id="ARBA00007557"/>
    </source>
</evidence>
<evidence type="ECO:0000313" key="7">
    <source>
        <dbReference type="Proteomes" id="UP000196531"/>
    </source>
</evidence>
<dbReference type="InterPro" id="IPR014729">
    <property type="entry name" value="Rossmann-like_a/b/a_fold"/>
</dbReference>
<dbReference type="SUPFAM" id="SSF52402">
    <property type="entry name" value="Adenine nucleotide alpha hydrolases-like"/>
    <property type="match status" value="1"/>
</dbReference>
<proteinExistence type="inferred from homology"/>
<dbReference type="GO" id="GO:0009055">
    <property type="term" value="F:electron transfer activity"/>
    <property type="evidence" value="ECO:0007669"/>
    <property type="project" value="InterPro"/>
</dbReference>
<reference evidence="7" key="1">
    <citation type="journal article" date="2017" name="Proc. Natl. Acad. Sci. U.S.A.">
        <title>Simulation of Deepwater Horizon oil plume reveals substrate specialization within a complex community of hydrocarbon-degraders.</title>
        <authorList>
            <person name="Hu P."/>
            <person name="Dubinsky E.A."/>
            <person name="Probst A.J."/>
            <person name="Wang J."/>
            <person name="Sieber C.M.K."/>
            <person name="Tom L.M."/>
            <person name="Gardinali P."/>
            <person name="Banfield J.F."/>
            <person name="Atlas R.M."/>
            <person name="Andersen G.L."/>
        </authorList>
    </citation>
    <scope>NUCLEOTIDE SEQUENCE [LARGE SCALE GENOMIC DNA]</scope>
</reference>
<dbReference type="PANTHER" id="PTHR21294">
    <property type="entry name" value="ELECTRON TRANSFER FLAVOPROTEIN BETA-SUBUNIT"/>
    <property type="match status" value="1"/>
</dbReference>
<name>A0A1Y5F1I1_9BACT</name>
<gene>
    <name evidence="6" type="ORF">A9Q84_20500</name>
</gene>
<keyword evidence="4" id="KW-0249">Electron transport</keyword>
<feature type="domain" description="Electron transfer flavoprotein alpha/beta-subunit N-terminal" evidence="5">
    <location>
        <begin position="23"/>
        <end position="214"/>
    </location>
</feature>
<accession>A0A1Y5F1I1</accession>
<dbReference type="PIRSF" id="PIRSF000090">
    <property type="entry name" value="Beta-ETF"/>
    <property type="match status" value="1"/>
</dbReference>
<evidence type="ECO:0000256" key="2">
    <source>
        <dbReference type="ARBA" id="ARBA00016797"/>
    </source>
</evidence>
<evidence type="ECO:0000256" key="4">
    <source>
        <dbReference type="ARBA" id="ARBA00022982"/>
    </source>
</evidence>
<protein>
    <recommendedName>
        <fullName evidence="2">Electron transfer flavoprotein subunit beta</fullName>
    </recommendedName>
</protein>
<dbReference type="CDD" id="cd01714">
    <property type="entry name" value="ETF_beta"/>
    <property type="match status" value="1"/>
</dbReference>
<dbReference type="InterPro" id="IPR014730">
    <property type="entry name" value="ETF_a/b_N"/>
</dbReference>
<dbReference type="Pfam" id="PF01012">
    <property type="entry name" value="ETF"/>
    <property type="match status" value="1"/>
</dbReference>
<comment type="caution">
    <text evidence="6">The sequence shown here is derived from an EMBL/GenBank/DDBJ whole genome shotgun (WGS) entry which is preliminary data.</text>
</comment>
<evidence type="ECO:0000256" key="3">
    <source>
        <dbReference type="ARBA" id="ARBA00022448"/>
    </source>
</evidence>
<dbReference type="AlphaFoldDB" id="A0A1Y5F1I1"/>
<dbReference type="EMBL" id="MAAO01000016">
    <property type="protein sequence ID" value="OUR92895.1"/>
    <property type="molecule type" value="Genomic_DNA"/>
</dbReference>
<dbReference type="SMART" id="SM00893">
    <property type="entry name" value="ETF"/>
    <property type="match status" value="1"/>
</dbReference>
<dbReference type="InterPro" id="IPR033948">
    <property type="entry name" value="ETF_beta_N"/>
</dbReference>
<dbReference type="Proteomes" id="UP000196531">
    <property type="component" value="Unassembled WGS sequence"/>
</dbReference>
<evidence type="ECO:0000313" key="6">
    <source>
        <dbReference type="EMBL" id="OUR92895.1"/>
    </source>
</evidence>
<sequence length="262" mass="28020">MNIFVCIKQVPDTETKITPNGDGTYIETTSIKWIMNPYDEFAVEQALLTKQANSGSTVTVVRVGGVKDTETLRTALAMGADDAILVEADDNLDSFMTAKALKGAIEKSGNSADVIFTGKQAIDDDCLQVPQLLAGMLNLPSVSVVVGCEEAGGKFTLKREIEGGTLEVYEVNSPAIIACNKGINTPRYASLPGIMKAKRKPLAKHSLADVGVADSDRRVKYSNFQLPPEKPPGKKFDAMDEANQASIVAEVVGLLRTEAKAI</sequence>